<dbReference type="GO" id="GO:0042973">
    <property type="term" value="F:glucan endo-1,3-beta-D-glucosidase activity"/>
    <property type="evidence" value="ECO:0007669"/>
    <property type="project" value="UniProtKB-EC"/>
</dbReference>
<dbReference type="PANTHER" id="PTHR31983">
    <property type="entry name" value="ENDO-1,3(4)-BETA-GLUCANASE 1"/>
    <property type="match status" value="1"/>
</dbReference>
<feature type="domain" description="Glycosyl hydrolase family 81 C-terminal" evidence="9">
    <location>
        <begin position="131"/>
        <end position="305"/>
    </location>
</feature>
<dbReference type="InterPro" id="IPR005200">
    <property type="entry name" value="Endo-beta-glucanase"/>
</dbReference>
<organism evidence="10 11">
    <name type="scientific">Phaseolus angularis</name>
    <name type="common">Azuki bean</name>
    <name type="synonym">Vigna angularis</name>
    <dbReference type="NCBI Taxonomy" id="3914"/>
    <lineage>
        <taxon>Eukaryota</taxon>
        <taxon>Viridiplantae</taxon>
        <taxon>Streptophyta</taxon>
        <taxon>Embryophyta</taxon>
        <taxon>Tracheophyta</taxon>
        <taxon>Spermatophyta</taxon>
        <taxon>Magnoliopsida</taxon>
        <taxon>eudicotyledons</taxon>
        <taxon>Gunneridae</taxon>
        <taxon>Pentapetalae</taxon>
        <taxon>rosids</taxon>
        <taxon>fabids</taxon>
        <taxon>Fabales</taxon>
        <taxon>Fabaceae</taxon>
        <taxon>Papilionoideae</taxon>
        <taxon>50 kb inversion clade</taxon>
        <taxon>NPAAA clade</taxon>
        <taxon>indigoferoid/millettioid clade</taxon>
        <taxon>Phaseoleae</taxon>
        <taxon>Vigna</taxon>
    </lineage>
</organism>
<keyword evidence="7" id="KW-0961">Cell wall biogenesis/degradation</keyword>
<dbReference type="InterPro" id="IPR040720">
    <property type="entry name" value="GH81_C"/>
</dbReference>
<comment type="catalytic activity">
    <reaction evidence="1">
        <text>Hydrolysis of (1-&gt;3)-beta-D-glucosidic linkages in (1-&gt;3)-beta-D-glucans.</text>
        <dbReference type="EC" id="3.2.1.39"/>
    </reaction>
</comment>
<evidence type="ECO:0000259" key="9">
    <source>
        <dbReference type="Pfam" id="PF17652"/>
    </source>
</evidence>
<dbReference type="GO" id="GO:0000272">
    <property type="term" value="P:polysaccharide catabolic process"/>
    <property type="evidence" value="ECO:0007669"/>
    <property type="project" value="UniProtKB-KW"/>
</dbReference>
<proteinExistence type="inferred from homology"/>
<keyword evidence="4" id="KW-0378">Hydrolase</keyword>
<evidence type="ECO:0000313" key="10">
    <source>
        <dbReference type="EMBL" id="KAG2404591.1"/>
    </source>
</evidence>
<comment type="similarity">
    <text evidence="2">Belongs to the glycosyl hydrolase 81 family.</text>
</comment>
<protein>
    <recommendedName>
        <fullName evidence="3">glucan endo-1,3-beta-D-glucosidase</fullName>
        <ecNumber evidence="3">3.2.1.39</ecNumber>
    </recommendedName>
</protein>
<name>A0A8T0KZ06_PHAAN</name>
<dbReference type="PANTHER" id="PTHR31983:SF12">
    <property type="entry name" value="GLUCAN ENDO-1,3-BETA-D-GLUCOSIDASE"/>
    <property type="match status" value="1"/>
</dbReference>
<dbReference type="Proteomes" id="UP000743370">
    <property type="component" value="Unassembled WGS sequence"/>
</dbReference>
<keyword evidence="6" id="KW-0326">Glycosidase</keyword>
<comment type="caution">
    <text evidence="10">The sequence shown here is derived from an EMBL/GenBank/DDBJ whole genome shotgun (WGS) entry which is preliminary data.</text>
</comment>
<evidence type="ECO:0000256" key="7">
    <source>
        <dbReference type="ARBA" id="ARBA00023316"/>
    </source>
</evidence>
<evidence type="ECO:0000256" key="6">
    <source>
        <dbReference type="ARBA" id="ARBA00023295"/>
    </source>
</evidence>
<evidence type="ECO:0000256" key="3">
    <source>
        <dbReference type="ARBA" id="ARBA00012780"/>
    </source>
</evidence>
<evidence type="ECO:0000256" key="4">
    <source>
        <dbReference type="ARBA" id="ARBA00022801"/>
    </source>
</evidence>
<evidence type="ECO:0000256" key="2">
    <source>
        <dbReference type="ARBA" id="ARBA00010730"/>
    </source>
</evidence>
<evidence type="ECO:0000256" key="8">
    <source>
        <dbReference type="ARBA" id="ARBA00023326"/>
    </source>
</evidence>
<accession>A0A8T0KZ06</accession>
<dbReference type="PROSITE" id="PS52008">
    <property type="entry name" value="GH81"/>
    <property type="match status" value="1"/>
</dbReference>
<dbReference type="GO" id="GO:0071555">
    <property type="term" value="P:cell wall organization"/>
    <property type="evidence" value="ECO:0007669"/>
    <property type="project" value="UniProtKB-KW"/>
</dbReference>
<evidence type="ECO:0000256" key="1">
    <source>
        <dbReference type="ARBA" id="ARBA00000382"/>
    </source>
</evidence>
<dbReference type="EC" id="3.2.1.39" evidence="3"/>
<dbReference type="GO" id="GO:0052861">
    <property type="term" value="F:endo-1,3(4)-beta-glucanase activity"/>
    <property type="evidence" value="ECO:0007669"/>
    <property type="project" value="InterPro"/>
</dbReference>
<dbReference type="EMBL" id="JABFOF010000002">
    <property type="protein sequence ID" value="KAG2404591.1"/>
    <property type="molecule type" value="Genomic_DNA"/>
</dbReference>
<sequence length="309" mass="35396">MMALCGGWLSEVRDDDVGMMMEDLYFTVACGGENEACDEGDCLRDDLVIAVLIRTNHYLKGEASWNIVWDMRPARWLHRLDSAWLHSGMLHGFWQMNSTWLFASAQSKWYSKHQEMKEFTVNLVHEYEWVYCRGSFDDGRNQESTSEAVNAYYSAALVGLTYADSRLVATGSTLLAMEILATQIWWLVKVEDNMYNKEFAKDNRIIGVLWSNKRDSALWWAAATCKECRLGIQVLPLLPISETLFSDAAYVKELVEWTLPSLSSQSWKGMTCALQGIYDKQSALCIIRTLTAFEGGNSFTNLLWWIHNR</sequence>
<keyword evidence="8" id="KW-0624">Polysaccharide degradation</keyword>
<gene>
    <name evidence="10" type="ORF">HKW66_Vig0115130</name>
</gene>
<evidence type="ECO:0000256" key="5">
    <source>
        <dbReference type="ARBA" id="ARBA00023277"/>
    </source>
</evidence>
<evidence type="ECO:0000313" key="11">
    <source>
        <dbReference type="Proteomes" id="UP000743370"/>
    </source>
</evidence>
<dbReference type="Pfam" id="PF17652">
    <property type="entry name" value="Glyco_hydro81C"/>
    <property type="match status" value="1"/>
</dbReference>
<reference evidence="10 11" key="1">
    <citation type="submission" date="2020-05" db="EMBL/GenBank/DDBJ databases">
        <title>Vigna angularis (adzuki bean) Var. LongXiaoDou No. 4 denovo assembly.</title>
        <authorList>
            <person name="Xiang H."/>
        </authorList>
    </citation>
    <scope>NUCLEOTIDE SEQUENCE [LARGE SCALE GENOMIC DNA]</scope>
    <source>
        <tissue evidence="10">Leaf</tissue>
    </source>
</reference>
<keyword evidence="5" id="KW-0119">Carbohydrate metabolism</keyword>
<dbReference type="AlphaFoldDB" id="A0A8T0KZ06"/>